<evidence type="ECO:0000256" key="12">
    <source>
        <dbReference type="PIRNR" id="PIRNR001092"/>
    </source>
</evidence>
<feature type="site" description="May be important for catalysis" evidence="13">
    <location>
        <position position="272"/>
    </location>
</feature>
<dbReference type="SUPFAM" id="SSF51445">
    <property type="entry name" value="(Trans)glycosidases"/>
    <property type="match status" value="1"/>
</dbReference>
<dbReference type="GO" id="GO:0004560">
    <property type="term" value="F:alpha-L-fucosidase activity"/>
    <property type="evidence" value="ECO:0007669"/>
    <property type="project" value="UniProtKB-EC"/>
</dbReference>
<dbReference type="SMART" id="SM00812">
    <property type="entry name" value="Alpha_L_fucos"/>
    <property type="match status" value="1"/>
</dbReference>
<dbReference type="Proteomes" id="UP000095284">
    <property type="component" value="Unplaced"/>
</dbReference>
<dbReference type="InterPro" id="IPR000933">
    <property type="entry name" value="Glyco_hydro_29"/>
</dbReference>
<comment type="catalytic activity">
    <reaction evidence="2">
        <text>a neolactoside IV(2)-alpha-Fuc-nLc4Cer(d18:0) + H2O = a neolactoside nLc4Cer(d18:0) + L-fucose</text>
        <dbReference type="Rhea" id="RHEA:49308"/>
        <dbReference type="ChEBI" id="CHEBI:2181"/>
        <dbReference type="ChEBI" id="CHEBI:15377"/>
        <dbReference type="ChEBI" id="CHEBI:91119"/>
        <dbReference type="ChEBI" id="CHEBI:91121"/>
    </reaction>
    <physiologicalReaction direction="left-to-right" evidence="2">
        <dbReference type="Rhea" id="RHEA:49309"/>
    </physiologicalReaction>
</comment>
<dbReference type="PANTHER" id="PTHR10030:SF37">
    <property type="entry name" value="ALPHA-L-FUCOSIDASE-RELATED"/>
    <property type="match status" value="1"/>
</dbReference>
<dbReference type="PIRSF" id="PIRSF001092">
    <property type="entry name" value="Alpha-L-fucosidase"/>
    <property type="match status" value="1"/>
</dbReference>
<evidence type="ECO:0000256" key="14">
    <source>
        <dbReference type="SAM" id="SignalP"/>
    </source>
</evidence>
<gene>
    <name evidence="17" type="ORF">BXYJ_LOCUS14963</name>
</gene>
<evidence type="ECO:0000256" key="13">
    <source>
        <dbReference type="PIRSR" id="PIRSR001092-1"/>
    </source>
</evidence>
<keyword evidence="7 12" id="KW-0378">Hydrolase</keyword>
<protein>
    <recommendedName>
        <fullName evidence="10">Putative alpha-L-fucosidase</fullName>
        <ecNumber evidence="5">3.2.1.51</ecNumber>
    </recommendedName>
    <alternativeName>
        <fullName evidence="11">Alpha-L-fucoside fucohydrolase</fullName>
    </alternativeName>
</protein>
<name>A0A1I7RRA4_BURXY</name>
<keyword evidence="6 14" id="KW-0732">Signal</keyword>
<reference evidence="17" key="2">
    <citation type="submission" date="2020-09" db="EMBL/GenBank/DDBJ databases">
        <authorList>
            <person name="Kikuchi T."/>
        </authorList>
    </citation>
    <scope>NUCLEOTIDE SEQUENCE</scope>
    <source>
        <strain evidence="17">Ka4C1</strain>
    </source>
</reference>
<dbReference type="InterPro" id="IPR057739">
    <property type="entry name" value="Glyco_hydro_29_N"/>
</dbReference>
<dbReference type="eggNOG" id="KOG3340">
    <property type="taxonomic scope" value="Eukaryota"/>
</dbReference>
<dbReference type="OrthoDB" id="6039950at2759"/>
<evidence type="ECO:0000256" key="5">
    <source>
        <dbReference type="ARBA" id="ARBA00012662"/>
    </source>
</evidence>
<evidence type="ECO:0000256" key="2">
    <source>
        <dbReference type="ARBA" id="ARBA00000419"/>
    </source>
</evidence>
<dbReference type="Gene3D" id="2.60.40.1180">
    <property type="entry name" value="Golgi alpha-mannosidase II"/>
    <property type="match status" value="1"/>
</dbReference>
<dbReference type="InterPro" id="IPR016286">
    <property type="entry name" value="FUC_metazoa-typ"/>
</dbReference>
<evidence type="ECO:0000256" key="3">
    <source>
        <dbReference type="ARBA" id="ARBA00004071"/>
    </source>
</evidence>
<evidence type="ECO:0000313" key="18">
    <source>
        <dbReference type="Proteomes" id="UP000095284"/>
    </source>
</evidence>
<dbReference type="InterPro" id="IPR031919">
    <property type="entry name" value="Fucosidase_C"/>
</dbReference>
<evidence type="ECO:0000256" key="1">
    <source>
        <dbReference type="ARBA" id="ARBA00000321"/>
    </source>
</evidence>
<dbReference type="InterPro" id="IPR013780">
    <property type="entry name" value="Glyco_hydro_b"/>
</dbReference>
<proteinExistence type="inferred from homology"/>
<comment type="function">
    <text evidence="3">Alpha-L-fucosidase is responsible for hydrolyzing the alpha-1,6-linked fucose joined to the reducing-end N-acetylglucosamine of the carbohydrate moieties of glycoproteins.</text>
</comment>
<feature type="domain" description="Glycoside hydrolase family 29 N-terminal" evidence="15">
    <location>
        <begin position="15"/>
        <end position="343"/>
    </location>
</feature>
<dbReference type="Gene3D" id="3.20.20.80">
    <property type="entry name" value="Glycosidases"/>
    <property type="match status" value="1"/>
</dbReference>
<comment type="catalytic activity">
    <reaction evidence="1">
        <text>a neolactoside IV(2)-alpha-Fuc-nLc4Cer(d18:1(4E)) + H2O = a neolactoside nLc4Cer(d18:1(4E)) + L-fucose</text>
        <dbReference type="Rhea" id="RHEA:48224"/>
        <dbReference type="ChEBI" id="CHEBI:2181"/>
        <dbReference type="ChEBI" id="CHEBI:15377"/>
        <dbReference type="ChEBI" id="CHEBI:17006"/>
        <dbReference type="ChEBI" id="CHEBI:28691"/>
    </reaction>
    <physiologicalReaction direction="left-to-right" evidence="1">
        <dbReference type="Rhea" id="RHEA:48225"/>
    </physiologicalReaction>
</comment>
<dbReference type="PROSITE" id="PS00385">
    <property type="entry name" value="ALPHA_L_FUCOSIDASE"/>
    <property type="match status" value="1"/>
</dbReference>
<dbReference type="EMBL" id="CAJFCV020000006">
    <property type="protein sequence ID" value="CAG9130896.1"/>
    <property type="molecule type" value="Genomic_DNA"/>
</dbReference>
<dbReference type="AlphaFoldDB" id="A0A1I7RRA4"/>
<keyword evidence="9 12" id="KW-0326">Glycosidase</keyword>
<dbReference type="GO" id="GO:0006004">
    <property type="term" value="P:fucose metabolic process"/>
    <property type="evidence" value="ECO:0007669"/>
    <property type="project" value="InterPro"/>
</dbReference>
<evidence type="ECO:0000313" key="19">
    <source>
        <dbReference type="Proteomes" id="UP000659654"/>
    </source>
</evidence>
<evidence type="ECO:0000313" key="20">
    <source>
        <dbReference type="WBParaSite" id="BXY_0325100.1"/>
    </source>
</evidence>
<dbReference type="WBParaSite" id="BXY_0325100.1">
    <property type="protein sequence ID" value="BXY_0325100.1"/>
    <property type="gene ID" value="BXY_0325100"/>
</dbReference>
<evidence type="ECO:0000256" key="7">
    <source>
        <dbReference type="ARBA" id="ARBA00022801"/>
    </source>
</evidence>
<dbReference type="Pfam" id="PF01120">
    <property type="entry name" value="Alpha_L_fucos"/>
    <property type="match status" value="1"/>
</dbReference>
<keyword evidence="8" id="KW-0325">Glycoprotein</keyword>
<feature type="signal peptide" evidence="14">
    <location>
        <begin position="1"/>
        <end position="15"/>
    </location>
</feature>
<dbReference type="Pfam" id="PF16757">
    <property type="entry name" value="Fucosidase_C"/>
    <property type="match status" value="1"/>
</dbReference>
<dbReference type="Proteomes" id="UP000582659">
    <property type="component" value="Unassembled WGS sequence"/>
</dbReference>
<evidence type="ECO:0000259" key="15">
    <source>
        <dbReference type="Pfam" id="PF01120"/>
    </source>
</evidence>
<comment type="similarity">
    <text evidence="4 12">Belongs to the glycosyl hydrolase 29 family.</text>
</comment>
<dbReference type="SMR" id="A0A1I7RRA4"/>
<evidence type="ECO:0000256" key="10">
    <source>
        <dbReference type="ARBA" id="ARBA00074133"/>
    </source>
</evidence>
<dbReference type="InterPro" id="IPR017853">
    <property type="entry name" value="GH"/>
</dbReference>
<dbReference type="PRINTS" id="PR00741">
    <property type="entry name" value="GLHYDRLASE29"/>
</dbReference>
<evidence type="ECO:0000256" key="8">
    <source>
        <dbReference type="ARBA" id="ARBA00023180"/>
    </source>
</evidence>
<dbReference type="GO" id="GO:0016139">
    <property type="term" value="P:glycoside catabolic process"/>
    <property type="evidence" value="ECO:0007669"/>
    <property type="project" value="TreeGrafter"/>
</dbReference>
<evidence type="ECO:0000259" key="16">
    <source>
        <dbReference type="Pfam" id="PF16757"/>
    </source>
</evidence>
<dbReference type="EMBL" id="CAJFDI010000006">
    <property type="protein sequence ID" value="CAD5234872.1"/>
    <property type="molecule type" value="Genomic_DNA"/>
</dbReference>
<evidence type="ECO:0000256" key="11">
    <source>
        <dbReference type="ARBA" id="ARBA00081661"/>
    </source>
</evidence>
<evidence type="ECO:0000256" key="9">
    <source>
        <dbReference type="ARBA" id="ARBA00023295"/>
    </source>
</evidence>
<evidence type="ECO:0000256" key="6">
    <source>
        <dbReference type="ARBA" id="ARBA00022729"/>
    </source>
</evidence>
<evidence type="ECO:0000313" key="17">
    <source>
        <dbReference type="EMBL" id="CAD5234872.1"/>
    </source>
</evidence>
<dbReference type="PANTHER" id="PTHR10030">
    <property type="entry name" value="ALPHA-L-FUCOSIDASE"/>
    <property type="match status" value="1"/>
</dbReference>
<dbReference type="InterPro" id="IPR018526">
    <property type="entry name" value="Glyco_hydro_29_CS"/>
</dbReference>
<accession>A0A1I7RRA4</accession>
<feature type="chain" id="PRO_5035359322" description="Putative alpha-L-fucosidase" evidence="14">
    <location>
        <begin position="16"/>
        <end position="462"/>
    </location>
</feature>
<organism evidence="18 20">
    <name type="scientific">Bursaphelenchus xylophilus</name>
    <name type="common">Pinewood nematode worm</name>
    <name type="synonym">Aphelenchoides xylophilus</name>
    <dbReference type="NCBI Taxonomy" id="6326"/>
    <lineage>
        <taxon>Eukaryota</taxon>
        <taxon>Metazoa</taxon>
        <taxon>Ecdysozoa</taxon>
        <taxon>Nematoda</taxon>
        <taxon>Chromadorea</taxon>
        <taxon>Rhabditida</taxon>
        <taxon>Tylenchina</taxon>
        <taxon>Tylenchomorpha</taxon>
        <taxon>Aphelenchoidea</taxon>
        <taxon>Aphelenchoididae</taxon>
        <taxon>Bursaphelenchus</taxon>
    </lineage>
</organism>
<sequence length="462" mass="52898">MLILLLFCGLGSVLSNYTPDWKSLDSRPLPSWYDDSKLGIFVHWGVFSVPAFKSEWIWWFWKQGYSDVVNFMNKNFPGQSYADLGSKFTAADFNADSFLSIVKSSGAKYIVVTTKHHEGYTLWPSETSFNWNSVDLGPHRDLVREFRDSTLKQGLHFGTYFSQFDWFHPLYLKDNANKTREYPEKVSLVQMRELINNYKPEVLWSDGDWEKSDDYWGAKEFLAWVFNDSPVKESIVVNDRWGKGIPYNHGSFITGNDGYMPGKLLTKKWECCSSLIRGSFGYRRNLRSGDVETSKETIDKFVKILAWGGNLLLNIGPDQYGNIPAILEERLQEVGAFVNANSEAIYGSKPWIYQNDTEKIWYTSKLTTKVKGFDHFNPQIEGNTIIYAFLLDWDKEVQLKSVKSAQNIKVTLLGTGIALNSTVKEGVLTVTLPPEKKFPHRDAIVLKIENAANDAFHPQLMD</sequence>
<keyword evidence="19" id="KW-1185">Reference proteome</keyword>
<feature type="domain" description="Alpha-L-fucosidase C-terminal" evidence="16">
    <location>
        <begin position="354"/>
        <end position="449"/>
    </location>
</feature>
<dbReference type="Proteomes" id="UP000659654">
    <property type="component" value="Unassembled WGS sequence"/>
</dbReference>
<reference evidence="20" key="1">
    <citation type="submission" date="2016-11" db="UniProtKB">
        <authorList>
            <consortium name="WormBaseParasite"/>
        </authorList>
    </citation>
    <scope>IDENTIFICATION</scope>
</reference>
<dbReference type="EC" id="3.2.1.51" evidence="5"/>
<evidence type="ECO:0000256" key="4">
    <source>
        <dbReference type="ARBA" id="ARBA00007951"/>
    </source>
</evidence>
<dbReference type="FunFam" id="3.20.20.80:FF:000027">
    <property type="entry name" value="Alpha-L-fucosidase"/>
    <property type="match status" value="1"/>
</dbReference>
<dbReference type="GO" id="GO:0005764">
    <property type="term" value="C:lysosome"/>
    <property type="evidence" value="ECO:0007669"/>
    <property type="project" value="TreeGrafter"/>
</dbReference>